<feature type="region of interest" description="Disordered" evidence="1">
    <location>
        <begin position="496"/>
        <end position="530"/>
    </location>
</feature>
<evidence type="ECO:0000313" key="4">
    <source>
        <dbReference type="Proteomes" id="UP000799640"/>
    </source>
</evidence>
<feature type="region of interest" description="Disordered" evidence="1">
    <location>
        <begin position="624"/>
        <end position="646"/>
    </location>
</feature>
<feature type="compositionally biased region" description="Polar residues" evidence="1">
    <location>
        <begin position="304"/>
        <end position="320"/>
    </location>
</feature>
<feature type="region of interest" description="Disordered" evidence="1">
    <location>
        <begin position="294"/>
        <end position="320"/>
    </location>
</feature>
<feature type="compositionally biased region" description="Basic and acidic residues" evidence="1">
    <location>
        <begin position="97"/>
        <end position="114"/>
    </location>
</feature>
<feature type="compositionally biased region" description="Polar residues" evidence="1">
    <location>
        <begin position="169"/>
        <end position="178"/>
    </location>
</feature>
<feature type="region of interest" description="Disordered" evidence="1">
    <location>
        <begin position="89"/>
        <end position="114"/>
    </location>
</feature>
<evidence type="ECO:0000256" key="1">
    <source>
        <dbReference type="SAM" id="MobiDB-lite"/>
    </source>
</evidence>
<feature type="region of interest" description="Disordered" evidence="1">
    <location>
        <begin position="169"/>
        <end position="197"/>
    </location>
</feature>
<feature type="region of interest" description="Disordered" evidence="1">
    <location>
        <begin position="779"/>
        <end position="809"/>
    </location>
</feature>
<feature type="chain" id="PRO_5026270802" evidence="2">
    <location>
        <begin position="18"/>
        <end position="1060"/>
    </location>
</feature>
<feature type="signal peptide" evidence="2">
    <location>
        <begin position="1"/>
        <end position="17"/>
    </location>
</feature>
<feature type="compositionally biased region" description="Polar residues" evidence="1">
    <location>
        <begin position="500"/>
        <end position="515"/>
    </location>
</feature>
<feature type="region of interest" description="Disordered" evidence="1">
    <location>
        <begin position="378"/>
        <end position="428"/>
    </location>
</feature>
<dbReference type="OrthoDB" id="3437384at2759"/>
<keyword evidence="2" id="KW-0732">Signal</keyword>
<dbReference type="EMBL" id="ML996698">
    <property type="protein sequence ID" value="KAF2399246.1"/>
    <property type="molecule type" value="Genomic_DNA"/>
</dbReference>
<feature type="compositionally biased region" description="Polar residues" evidence="1">
    <location>
        <begin position="780"/>
        <end position="791"/>
    </location>
</feature>
<feature type="compositionally biased region" description="Polar residues" evidence="1">
    <location>
        <begin position="916"/>
        <end position="925"/>
    </location>
</feature>
<keyword evidence="4" id="KW-1185">Reference proteome</keyword>
<feature type="region of interest" description="Disordered" evidence="1">
    <location>
        <begin position="681"/>
        <end position="711"/>
    </location>
</feature>
<dbReference type="AlphaFoldDB" id="A0A6G1HTQ0"/>
<evidence type="ECO:0000256" key="2">
    <source>
        <dbReference type="SAM" id="SignalP"/>
    </source>
</evidence>
<name>A0A6G1HTQ0_9PEZI</name>
<gene>
    <name evidence="3" type="ORF">EJ06DRAFT_563714</name>
</gene>
<feature type="region of interest" description="Disordered" evidence="1">
    <location>
        <begin position="15"/>
        <end position="43"/>
    </location>
</feature>
<protein>
    <submittedName>
        <fullName evidence="3">Uncharacterized protein</fullName>
    </submittedName>
</protein>
<feature type="region of interest" description="Disordered" evidence="1">
    <location>
        <begin position="949"/>
        <end position="970"/>
    </location>
</feature>
<feature type="compositionally biased region" description="Polar residues" evidence="1">
    <location>
        <begin position="378"/>
        <end position="397"/>
    </location>
</feature>
<feature type="region of interest" description="Disordered" evidence="1">
    <location>
        <begin position="232"/>
        <end position="255"/>
    </location>
</feature>
<reference evidence="3" key="1">
    <citation type="journal article" date="2020" name="Stud. Mycol.">
        <title>101 Dothideomycetes genomes: a test case for predicting lifestyles and emergence of pathogens.</title>
        <authorList>
            <person name="Haridas S."/>
            <person name="Albert R."/>
            <person name="Binder M."/>
            <person name="Bloem J."/>
            <person name="Labutti K."/>
            <person name="Salamov A."/>
            <person name="Andreopoulos B."/>
            <person name="Baker S."/>
            <person name="Barry K."/>
            <person name="Bills G."/>
            <person name="Bluhm B."/>
            <person name="Cannon C."/>
            <person name="Castanera R."/>
            <person name="Culley D."/>
            <person name="Daum C."/>
            <person name="Ezra D."/>
            <person name="Gonzalez J."/>
            <person name="Henrissat B."/>
            <person name="Kuo A."/>
            <person name="Liang C."/>
            <person name="Lipzen A."/>
            <person name="Lutzoni F."/>
            <person name="Magnuson J."/>
            <person name="Mondo S."/>
            <person name="Nolan M."/>
            <person name="Ohm R."/>
            <person name="Pangilinan J."/>
            <person name="Park H.-J."/>
            <person name="Ramirez L."/>
            <person name="Alfaro M."/>
            <person name="Sun H."/>
            <person name="Tritt A."/>
            <person name="Yoshinaga Y."/>
            <person name="Zwiers L.-H."/>
            <person name="Turgeon B."/>
            <person name="Goodwin S."/>
            <person name="Spatafora J."/>
            <person name="Crous P."/>
            <person name="Grigoriev I."/>
        </authorList>
    </citation>
    <scope>NUCLEOTIDE SEQUENCE</scope>
    <source>
        <strain evidence="3">CBS 262.69</strain>
    </source>
</reference>
<evidence type="ECO:0000313" key="3">
    <source>
        <dbReference type="EMBL" id="KAF2399246.1"/>
    </source>
</evidence>
<feature type="compositionally biased region" description="Polar residues" evidence="1">
    <location>
        <begin position="415"/>
        <end position="428"/>
    </location>
</feature>
<accession>A0A6G1HTQ0</accession>
<organism evidence="3 4">
    <name type="scientific">Trichodelitschia bisporula</name>
    <dbReference type="NCBI Taxonomy" id="703511"/>
    <lineage>
        <taxon>Eukaryota</taxon>
        <taxon>Fungi</taxon>
        <taxon>Dikarya</taxon>
        <taxon>Ascomycota</taxon>
        <taxon>Pezizomycotina</taxon>
        <taxon>Dothideomycetes</taxon>
        <taxon>Dothideomycetes incertae sedis</taxon>
        <taxon>Phaeotrichales</taxon>
        <taxon>Phaeotrichaceae</taxon>
        <taxon>Trichodelitschia</taxon>
    </lineage>
</organism>
<sequence>MAVVRLLLLKAVPTLSPVNPPHVREKLTKSPPKDPAGDSRFTSVRTDELRDVQRIFESVGGVKDEAPVMDKKKSSMSLRLTAVFRHGFLSNKSKPKPNLEAEQHHDNVQRTKGEIRKNLLSSDGPELGGYDLDAPIMVYPNENPDAIEASPVRGRKARTRPGIQEVQWPSTLPTATDSPTRDGTFKRHVRRSHSESSIVSMPAVQNLRLPSFIARDSGTDQWKTSVLESMLESMQKGSTSPPVSDIPGPSQPKPALLKDQLKSKERVQTAGVSGYTTENHFRSSLSMEAKRMSLRVGTHDETGDSSNNARPTSSSQQSIHLWNMDISRRLRSDSLSSYRPTRPATPVFPGMSLVMANAGPSLAIPAPCLTIPGSSTADAGPITQVSSREGRTSSSGFASGEVPEEWGNVVRDDSSSVYSNHEPLTSTDSSKLCISQAFPAPAIGPTDGSADALANIPVSAPADIVADTPAETGHNENVTTQEQSNYGGNTAIKTEAQAPGASTSNLSKVSNGSKSSRFKEEFGTLTSRKSRKTDSMFGRFQSKSAKAKRAKESLSTLDGSIDEPRRVQRARALSDHQNATGLMAKAVIKQQNEKSALFLPANKDQAATSSARLRSASIAAPSRAMSVRAGKRPAYDDFPPTDEPRRTVSTQYLKPEFLNPSFSGSEPSQFRDRLSSVTLAPGETAAGPSEWTPSTDGFLKPDRALSERRTSSFRTITTAATLETICSETAEMAADDTEEEVEMGSWSRYPSHTRAKRTGSAGAKDKVEARDFAFDINPANIANDSSSTEGSRTARKKKKKMGPASRSMSMGKSFLKNYARLFRSPSVEFFSHGKGHRSSVSASGKLAHPELEILPPMFAASPIQEHPDDEALDNSNNMEMRRMHRSMSISKLPSNIDGQKEDSSDRPVSIARRAASSPQLVSRSPRNGDIVQWSAHGYESCVGLPRASLRASSGEETPDRSSSSSPVSPETSIGLIDAMLAEHRPSLFNPRVQSTINWPNMTPSDWSLPEEPGKSGDKQGNALYQGEEGVLSTQDLFVTHEDTERERLRCLEMAARLTLK</sequence>
<feature type="region of interest" description="Disordered" evidence="1">
    <location>
        <begin position="1002"/>
        <end position="1022"/>
    </location>
</feature>
<feature type="compositionally biased region" description="Basic and acidic residues" evidence="1">
    <location>
        <begin position="699"/>
        <end position="710"/>
    </location>
</feature>
<dbReference type="Proteomes" id="UP000799640">
    <property type="component" value="Unassembled WGS sequence"/>
</dbReference>
<proteinExistence type="predicted"/>
<feature type="compositionally biased region" description="Low complexity" evidence="1">
    <location>
        <begin position="952"/>
        <end position="970"/>
    </location>
</feature>
<feature type="compositionally biased region" description="Basic and acidic residues" evidence="1">
    <location>
        <begin position="22"/>
        <end position="37"/>
    </location>
</feature>
<feature type="region of interest" description="Disordered" evidence="1">
    <location>
        <begin position="889"/>
        <end position="925"/>
    </location>
</feature>